<organism evidence="2 3">
    <name type="scientific">Sphaerospermopsis reniformis</name>
    <dbReference type="NCBI Taxonomy" id="531300"/>
    <lineage>
        <taxon>Bacteria</taxon>
        <taxon>Bacillati</taxon>
        <taxon>Cyanobacteriota</taxon>
        <taxon>Cyanophyceae</taxon>
        <taxon>Nostocales</taxon>
        <taxon>Aphanizomenonaceae</taxon>
        <taxon>Sphaerospermopsis</taxon>
    </lineage>
</organism>
<feature type="transmembrane region" description="Helical" evidence="1">
    <location>
        <begin position="33"/>
        <end position="52"/>
    </location>
</feature>
<sequence>MNSSLFKEVIQLFKFVQDLFLGIQKLVMPPKAFSWQTFIYLSLFAWVNSYFATGLIKDIIALTGWGFLIAGTAWYTTDGPARVPGTFMPVGALITGFLVSIFAFGHQENVVTPRTIVLWPTIAAIITAIPEFFSGTGTSTKATLPKLEARQKIIILLAWSMLISCWIQFYFVIDKWLKEYPSLSADNFQRSAFVIKLEPKSKRPENGNMILNKIQPLIEEQISRRTWSEVERWLLEANQQVGNLGKRMINQNLGEYEEKGLWKIEPRVVNIKSGYRLDILSIWQGPTANGRGFYLQKSCQIQPVSTVKSLENKNAVAAIKCERNSRFFLGSPPPQQ</sequence>
<feature type="transmembrane region" description="Helical" evidence="1">
    <location>
        <begin position="116"/>
        <end position="133"/>
    </location>
</feature>
<dbReference type="Pfam" id="PF17310">
    <property type="entry name" value="DUF5357"/>
    <property type="match status" value="1"/>
</dbReference>
<protein>
    <recommendedName>
        <fullName evidence="4">DUF5357 domain-containing protein</fullName>
    </recommendedName>
</protein>
<keyword evidence="1" id="KW-0472">Membrane</keyword>
<gene>
    <name evidence="2" type="ORF">SR1949_02450</name>
</gene>
<feature type="transmembrane region" description="Helical" evidence="1">
    <location>
        <begin position="153"/>
        <end position="173"/>
    </location>
</feature>
<dbReference type="InterPro" id="IPR020360">
    <property type="entry name" value="Uncharacterised_alr2393"/>
</dbReference>
<comment type="caution">
    <text evidence="2">The sequence shown here is derived from an EMBL/GenBank/DDBJ whole genome shotgun (WGS) entry which is preliminary data.</text>
</comment>
<feature type="transmembrane region" description="Helical" evidence="1">
    <location>
        <begin position="59"/>
        <end position="77"/>
    </location>
</feature>
<name>A0A479ZUJ2_9CYAN</name>
<evidence type="ECO:0000313" key="3">
    <source>
        <dbReference type="Proteomes" id="UP000300142"/>
    </source>
</evidence>
<evidence type="ECO:0000256" key="1">
    <source>
        <dbReference type="SAM" id="Phobius"/>
    </source>
</evidence>
<dbReference type="NCBIfam" id="NF037953">
    <property type="entry name" value="frad"/>
    <property type="match status" value="1"/>
</dbReference>
<reference evidence="3" key="1">
    <citation type="submission" date="2019-02" db="EMBL/GenBank/DDBJ databases">
        <title>Draft genome sequence of Sphaerospermopsis reniformis NIES-1949.</title>
        <authorList>
            <person name="Yamaguchi H."/>
            <person name="Suzuki S."/>
            <person name="Kawachi M."/>
        </authorList>
    </citation>
    <scope>NUCLEOTIDE SEQUENCE [LARGE SCALE GENOMIC DNA]</scope>
    <source>
        <strain evidence="3">NIES-1949</strain>
    </source>
</reference>
<evidence type="ECO:0000313" key="2">
    <source>
        <dbReference type="EMBL" id="GCL35153.1"/>
    </source>
</evidence>
<keyword evidence="1" id="KW-0812">Transmembrane</keyword>
<keyword evidence="3" id="KW-1185">Reference proteome</keyword>
<dbReference type="Proteomes" id="UP000300142">
    <property type="component" value="Unassembled WGS sequence"/>
</dbReference>
<keyword evidence="1" id="KW-1133">Transmembrane helix</keyword>
<feature type="transmembrane region" description="Helical" evidence="1">
    <location>
        <begin position="83"/>
        <end position="104"/>
    </location>
</feature>
<dbReference type="AlphaFoldDB" id="A0A479ZUJ2"/>
<dbReference type="EMBL" id="BJCE01000004">
    <property type="protein sequence ID" value="GCL35153.1"/>
    <property type="molecule type" value="Genomic_DNA"/>
</dbReference>
<proteinExistence type="predicted"/>
<accession>A0A479ZUJ2</accession>
<evidence type="ECO:0008006" key="4">
    <source>
        <dbReference type="Google" id="ProtNLM"/>
    </source>
</evidence>
<dbReference type="RefSeq" id="WP_137666084.1">
    <property type="nucleotide sequence ID" value="NZ_BJCE01000004.1"/>
</dbReference>